<comment type="caution">
    <text evidence="1">The sequence shown here is derived from an EMBL/GenBank/DDBJ whole genome shotgun (WGS) entry which is preliminary data.</text>
</comment>
<proteinExistence type="predicted"/>
<gene>
    <name evidence="1" type="ORF">SAMN05444001_11228</name>
</gene>
<name>A0A8G2BX93_9BACT</name>
<evidence type="ECO:0000313" key="2">
    <source>
        <dbReference type="Proteomes" id="UP000236725"/>
    </source>
</evidence>
<dbReference type="InterPro" id="IPR011008">
    <property type="entry name" value="Dimeric_a/b-barrel"/>
</dbReference>
<protein>
    <submittedName>
        <fullName evidence="1">Stress responsive A/B Barrel Domain</fullName>
    </submittedName>
</protein>
<dbReference type="Gene3D" id="3.30.70.100">
    <property type="match status" value="1"/>
</dbReference>
<dbReference type="SUPFAM" id="SSF54909">
    <property type="entry name" value="Dimeric alpha+beta barrel"/>
    <property type="match status" value="1"/>
</dbReference>
<dbReference type="Proteomes" id="UP000236725">
    <property type="component" value="Unassembled WGS sequence"/>
</dbReference>
<dbReference type="AlphaFoldDB" id="A0A8G2BX93"/>
<sequence>MLKHIVMWKLNEQVLAAYKVNPRHAEVSSYCKKIRESRVVVDFYE</sequence>
<evidence type="ECO:0000313" key="1">
    <source>
        <dbReference type="EMBL" id="SEG01266.1"/>
    </source>
</evidence>
<keyword evidence="2" id="KW-1185">Reference proteome</keyword>
<accession>A0A8G2BX93</accession>
<dbReference type="RefSeq" id="WP_146059477.1">
    <property type="nucleotide sequence ID" value="NZ_FNVS01000012.1"/>
</dbReference>
<reference evidence="1 2" key="1">
    <citation type="submission" date="2016-10" db="EMBL/GenBank/DDBJ databases">
        <authorList>
            <person name="Varghese N."/>
            <person name="Submissions S."/>
        </authorList>
    </citation>
    <scope>NUCLEOTIDE SEQUENCE [LARGE SCALE GENOMIC DNA]</scope>
    <source>
        <strain evidence="1 2">DSM 29073</strain>
    </source>
</reference>
<organism evidence="1 2">
    <name type="scientific">Parabacteroides chinchillae</name>
    <dbReference type="NCBI Taxonomy" id="871327"/>
    <lineage>
        <taxon>Bacteria</taxon>
        <taxon>Pseudomonadati</taxon>
        <taxon>Bacteroidota</taxon>
        <taxon>Bacteroidia</taxon>
        <taxon>Bacteroidales</taxon>
        <taxon>Tannerellaceae</taxon>
        <taxon>Parabacteroides</taxon>
    </lineage>
</organism>
<dbReference type="EMBL" id="FNVS01000012">
    <property type="protein sequence ID" value="SEG01266.1"/>
    <property type="molecule type" value="Genomic_DNA"/>
</dbReference>